<protein>
    <recommendedName>
        <fullName evidence="6">Anaphase-promoting complex subunit 4 WD40 domain-containing protein</fullName>
    </recommendedName>
</protein>
<organism evidence="4 5">
    <name type="scientific">Trichophyton interdigitale (strain MR816)</name>
    <dbReference type="NCBI Taxonomy" id="1215338"/>
    <lineage>
        <taxon>Eukaryota</taxon>
        <taxon>Fungi</taxon>
        <taxon>Dikarya</taxon>
        <taxon>Ascomycota</taxon>
        <taxon>Pezizomycotina</taxon>
        <taxon>Eurotiomycetes</taxon>
        <taxon>Eurotiomycetidae</taxon>
        <taxon>Onygenales</taxon>
        <taxon>Arthrodermataceae</taxon>
        <taxon>Trichophyton</taxon>
    </lineage>
</organism>
<dbReference type="PANTHER" id="PTHR46042">
    <property type="entry name" value="DIPHTHINE METHYLTRANSFERASE"/>
    <property type="match status" value="1"/>
</dbReference>
<keyword evidence="1" id="KW-0853">WD repeat</keyword>
<dbReference type="PANTHER" id="PTHR46042:SF1">
    <property type="entry name" value="DIPHTHINE METHYLTRANSFERASE"/>
    <property type="match status" value="1"/>
</dbReference>
<dbReference type="GO" id="GO:0005737">
    <property type="term" value="C:cytoplasm"/>
    <property type="evidence" value="ECO:0007669"/>
    <property type="project" value="TreeGrafter"/>
</dbReference>
<dbReference type="Gene3D" id="2.130.10.10">
    <property type="entry name" value="YVTN repeat-like/Quinoprotein amine dehydrogenase"/>
    <property type="match status" value="1"/>
</dbReference>
<evidence type="ECO:0000313" key="4">
    <source>
        <dbReference type="EMBL" id="KDB26601.1"/>
    </source>
</evidence>
<keyword evidence="2" id="KW-0677">Repeat</keyword>
<reference evidence="4 5" key="1">
    <citation type="submission" date="2014-02" db="EMBL/GenBank/DDBJ databases">
        <title>The Genome Sequence of Trichophyton interdigitale MR816.</title>
        <authorList>
            <consortium name="The Broad Institute Genomics Platform"/>
            <person name="Cuomo C.A."/>
            <person name="White T.C."/>
            <person name="Graser Y."/>
            <person name="Martinez-Rossi N."/>
            <person name="Heitman J."/>
            <person name="Young S.K."/>
            <person name="Zeng Q."/>
            <person name="Gargeya S."/>
            <person name="Abouelleil A."/>
            <person name="Alvarado L."/>
            <person name="Chapman S.B."/>
            <person name="Gainer-Dewar J."/>
            <person name="Goldberg J."/>
            <person name="Griggs A."/>
            <person name="Gujja S."/>
            <person name="Hansen M."/>
            <person name="Howarth C."/>
            <person name="Imamovic A."/>
            <person name="Larimer J."/>
            <person name="Martinez D."/>
            <person name="Murphy C."/>
            <person name="Pearson M.D."/>
            <person name="Persinoti G."/>
            <person name="Poon T."/>
            <person name="Priest M."/>
            <person name="Roberts A.D."/>
            <person name="Saif S."/>
            <person name="Shea T.D."/>
            <person name="Sykes S.N."/>
            <person name="Wortman J."/>
            <person name="Nusbaum C."/>
            <person name="Birren B."/>
        </authorList>
    </citation>
    <scope>NUCLEOTIDE SEQUENCE [LARGE SCALE GENOMIC DNA]</scope>
    <source>
        <strain evidence="4 5">MR816</strain>
    </source>
</reference>
<proteinExistence type="predicted"/>
<dbReference type="OrthoDB" id="1930760at2759"/>
<evidence type="ECO:0000313" key="5">
    <source>
        <dbReference type="Proteomes" id="UP000024533"/>
    </source>
</evidence>
<accession>A0A059JFE0</accession>
<dbReference type="OMA" id="LDMKWLP"/>
<dbReference type="InterPro" id="IPR052415">
    <property type="entry name" value="Diphthine_MTase"/>
</dbReference>
<comment type="pathway">
    <text evidence="3">Protein modification.</text>
</comment>
<evidence type="ECO:0000256" key="3">
    <source>
        <dbReference type="ARBA" id="ARBA00043952"/>
    </source>
</evidence>
<gene>
    <name evidence="4" type="ORF">H109_01595</name>
</gene>
<dbReference type="GO" id="GO:0017183">
    <property type="term" value="P:protein histidyl modification to diphthamide"/>
    <property type="evidence" value="ECO:0007669"/>
    <property type="project" value="TreeGrafter"/>
</dbReference>
<dbReference type="SUPFAM" id="SSF50978">
    <property type="entry name" value="WD40 repeat-like"/>
    <property type="match status" value="1"/>
</dbReference>
<evidence type="ECO:0000256" key="2">
    <source>
        <dbReference type="ARBA" id="ARBA00022737"/>
    </source>
</evidence>
<name>A0A059JFE0_TRIIM</name>
<dbReference type="EMBL" id="AOKY01000116">
    <property type="protein sequence ID" value="KDB26601.1"/>
    <property type="molecule type" value="Genomic_DNA"/>
</dbReference>
<dbReference type="AlphaFoldDB" id="A0A059JFE0"/>
<evidence type="ECO:0000256" key="1">
    <source>
        <dbReference type="ARBA" id="ARBA00022574"/>
    </source>
</evidence>
<dbReference type="InterPro" id="IPR036322">
    <property type="entry name" value="WD40_repeat_dom_sf"/>
</dbReference>
<dbReference type="HOGENOM" id="CLU_036100_1_0_1"/>
<dbReference type="Proteomes" id="UP000024533">
    <property type="component" value="Unassembled WGS sequence"/>
</dbReference>
<dbReference type="STRING" id="1215338.A0A059JFE0"/>
<comment type="caution">
    <text evidence="4">The sequence shown here is derived from an EMBL/GenBank/DDBJ whole genome shotgun (WGS) entry which is preliminary data.</text>
</comment>
<dbReference type="InterPro" id="IPR015943">
    <property type="entry name" value="WD40/YVTN_repeat-like_dom_sf"/>
</dbReference>
<dbReference type="GO" id="GO:0061685">
    <property type="term" value="F:diphthine methylesterase activity"/>
    <property type="evidence" value="ECO:0007669"/>
    <property type="project" value="TreeGrafter"/>
</dbReference>
<keyword evidence="5" id="KW-1185">Reference proteome</keyword>
<evidence type="ECO:0008006" key="6">
    <source>
        <dbReference type="Google" id="ProtNLM"/>
    </source>
</evidence>
<sequence length="414" mass="46672">MSTTTNPSSISTIFLDQPPSCLQFCPTAPDFLVVGTYLLTVDESDANASSPESTRSGSLQLFKLDTQTYRLCQIQRLSLSHAVFDLQFSIHDPSLFAIALSAGKVSLYKIEKRPHNAGLEVSICLLNTLRVRDDDTKLSLFLAWIPPFPVEVDDSVKPIVGFAVSFSDGQISVFRKDNAYPTIEQESIKETCVEGMPIEVWYLAFHRRYDGRLSLFSGDDFNQVRKITFTNDPDFDIDSVPMNDRGRHHEGGVTAILPLCNQDGEPIILTGSYDQHVRIYQFGVRKQVLADLNLGGGVWRLKLLRVENNSMERSQGTLTSYLILASCMHGGACVISVVHYLRHPKVESTWGINIIAQFTEHKSMNYASDVRQNYDEPSKLLCLSSSFYDKRICIWEAKIQNDEKATRMNEKYKT</sequence>